<organism evidence="2 3">
    <name type="scientific">Candidatus Doudnabacteria bacterium RIFCSPHIGHO2_01_FULL_43_23</name>
    <dbReference type="NCBI Taxonomy" id="1817822"/>
    <lineage>
        <taxon>Bacteria</taxon>
        <taxon>Candidatus Doudnaibacteriota</taxon>
    </lineage>
</organism>
<dbReference type="Gene3D" id="3.30.1200.10">
    <property type="entry name" value="YggU-like"/>
    <property type="match status" value="1"/>
</dbReference>
<dbReference type="NCBIfam" id="TIGR00251">
    <property type="entry name" value="DUF167 family protein"/>
    <property type="match status" value="1"/>
</dbReference>
<sequence length="73" mass="8355">MFAKVRVILRAKKERIEKQADGSFKAWIRAVPEKGRANDRLQELFCDYLGVPKSVVRIVSGHASRNKTLEITK</sequence>
<protein>
    <submittedName>
        <fullName evidence="2">Uncharacterized protein</fullName>
    </submittedName>
</protein>
<dbReference type="Pfam" id="PF02594">
    <property type="entry name" value="DUF167"/>
    <property type="match status" value="1"/>
</dbReference>
<proteinExistence type="inferred from homology"/>
<dbReference type="EMBL" id="MFEI01000006">
    <property type="protein sequence ID" value="OGE81631.1"/>
    <property type="molecule type" value="Genomic_DNA"/>
</dbReference>
<reference evidence="2 3" key="1">
    <citation type="journal article" date="2016" name="Nat. Commun.">
        <title>Thousands of microbial genomes shed light on interconnected biogeochemical processes in an aquifer system.</title>
        <authorList>
            <person name="Anantharaman K."/>
            <person name="Brown C.T."/>
            <person name="Hug L.A."/>
            <person name="Sharon I."/>
            <person name="Castelle C.J."/>
            <person name="Probst A.J."/>
            <person name="Thomas B.C."/>
            <person name="Singh A."/>
            <person name="Wilkins M.J."/>
            <person name="Karaoz U."/>
            <person name="Brodie E.L."/>
            <person name="Williams K.H."/>
            <person name="Hubbard S.S."/>
            <person name="Banfield J.F."/>
        </authorList>
    </citation>
    <scope>NUCLEOTIDE SEQUENCE [LARGE SCALE GENOMIC DNA]</scope>
</reference>
<dbReference type="SMART" id="SM01152">
    <property type="entry name" value="DUF167"/>
    <property type="match status" value="1"/>
</dbReference>
<dbReference type="AlphaFoldDB" id="A0A1F5NVD9"/>
<dbReference type="Proteomes" id="UP000177912">
    <property type="component" value="Unassembled WGS sequence"/>
</dbReference>
<dbReference type="SUPFAM" id="SSF69786">
    <property type="entry name" value="YggU-like"/>
    <property type="match status" value="1"/>
</dbReference>
<dbReference type="STRING" id="1817822.A2826_01835"/>
<gene>
    <name evidence="2" type="ORF">A2826_01835</name>
</gene>
<dbReference type="InterPro" id="IPR036591">
    <property type="entry name" value="YggU-like_sf"/>
</dbReference>
<name>A0A1F5NVD9_9BACT</name>
<dbReference type="InterPro" id="IPR003746">
    <property type="entry name" value="DUF167"/>
</dbReference>
<evidence type="ECO:0000313" key="3">
    <source>
        <dbReference type="Proteomes" id="UP000177912"/>
    </source>
</evidence>
<comment type="similarity">
    <text evidence="1">Belongs to the UPF0235 family.</text>
</comment>
<accession>A0A1F5NVD9</accession>
<evidence type="ECO:0000256" key="1">
    <source>
        <dbReference type="ARBA" id="ARBA00010364"/>
    </source>
</evidence>
<comment type="caution">
    <text evidence="2">The sequence shown here is derived from an EMBL/GenBank/DDBJ whole genome shotgun (WGS) entry which is preliminary data.</text>
</comment>
<evidence type="ECO:0000313" key="2">
    <source>
        <dbReference type="EMBL" id="OGE81631.1"/>
    </source>
</evidence>